<dbReference type="RefSeq" id="WP_142891652.1">
    <property type="nucleotide sequence ID" value="NZ_ML660160.1"/>
</dbReference>
<protein>
    <submittedName>
        <fullName evidence="2">Alpha/beta hydrolase</fullName>
    </submittedName>
</protein>
<dbReference type="OrthoDB" id="9814760at2"/>
<reference evidence="2 3" key="1">
    <citation type="submission" date="2019-07" db="EMBL/GenBank/DDBJ databases">
        <title>Draft genome for Aliikangiella sp. M105.</title>
        <authorList>
            <person name="Wang G."/>
        </authorList>
    </citation>
    <scope>NUCLEOTIDE SEQUENCE [LARGE SCALE GENOMIC DNA]</scope>
    <source>
        <strain evidence="2 3">M105</strain>
    </source>
</reference>
<accession>A0A545UJE5</accession>
<keyword evidence="2" id="KW-0378">Hydrolase</keyword>
<evidence type="ECO:0000256" key="1">
    <source>
        <dbReference type="SAM" id="SignalP"/>
    </source>
</evidence>
<keyword evidence="1" id="KW-0732">Signal</keyword>
<evidence type="ECO:0000313" key="3">
    <source>
        <dbReference type="Proteomes" id="UP000315439"/>
    </source>
</evidence>
<sequence length="251" mass="28153">MKFLTLVLTITIFFSSSTNAESIILSDEHRGRNIPIEIYYPDDKTSCTKNRPCPVVLLSAGYGVSHTKYTFLTELLTHMGYLTVSISHEITTDPPLSVEGNLFETRSENWIRGSATLEFVQKNLRTQMPSYDFSQITLIGHSNGGDISAWLGNENKSYVKKIITLDHRRVPLPKRKHIGVLSIRASDFSADKGVLPSENEQVKFSSCVVAIPKSRHNDMSDYGPAWLKQKISSIVSLYLKHSNCNSLQNSI</sequence>
<dbReference type="AlphaFoldDB" id="A0A545UJE5"/>
<dbReference type="EMBL" id="VIKS01000001">
    <property type="protein sequence ID" value="TQV89588.1"/>
    <property type="molecule type" value="Genomic_DNA"/>
</dbReference>
<comment type="caution">
    <text evidence="2">The sequence shown here is derived from an EMBL/GenBank/DDBJ whole genome shotgun (WGS) entry which is preliminary data.</text>
</comment>
<dbReference type="Proteomes" id="UP000315439">
    <property type="component" value="Unassembled WGS sequence"/>
</dbReference>
<gene>
    <name evidence="2" type="ORF">FLL46_01515</name>
</gene>
<evidence type="ECO:0000313" key="2">
    <source>
        <dbReference type="EMBL" id="TQV89588.1"/>
    </source>
</evidence>
<proteinExistence type="predicted"/>
<organism evidence="2 3">
    <name type="scientific">Aliikangiella coralliicola</name>
    <dbReference type="NCBI Taxonomy" id="2592383"/>
    <lineage>
        <taxon>Bacteria</taxon>
        <taxon>Pseudomonadati</taxon>
        <taxon>Pseudomonadota</taxon>
        <taxon>Gammaproteobacteria</taxon>
        <taxon>Oceanospirillales</taxon>
        <taxon>Pleioneaceae</taxon>
        <taxon>Aliikangiella</taxon>
    </lineage>
</organism>
<feature type="chain" id="PRO_5021928339" evidence="1">
    <location>
        <begin position="21"/>
        <end position="251"/>
    </location>
</feature>
<dbReference type="SUPFAM" id="SSF53474">
    <property type="entry name" value="alpha/beta-Hydrolases"/>
    <property type="match status" value="1"/>
</dbReference>
<feature type="signal peptide" evidence="1">
    <location>
        <begin position="1"/>
        <end position="20"/>
    </location>
</feature>
<dbReference type="Gene3D" id="3.40.50.1820">
    <property type="entry name" value="alpha/beta hydrolase"/>
    <property type="match status" value="1"/>
</dbReference>
<dbReference type="GO" id="GO:0016787">
    <property type="term" value="F:hydrolase activity"/>
    <property type="evidence" value="ECO:0007669"/>
    <property type="project" value="UniProtKB-KW"/>
</dbReference>
<name>A0A545UJE5_9GAMM</name>
<keyword evidence="3" id="KW-1185">Reference proteome</keyword>
<dbReference type="InterPro" id="IPR029058">
    <property type="entry name" value="AB_hydrolase_fold"/>
</dbReference>